<dbReference type="EMBL" id="VTWU01000004">
    <property type="protein sequence ID" value="KAA9332464.1"/>
    <property type="molecule type" value="Genomic_DNA"/>
</dbReference>
<keyword evidence="2" id="KW-1185">Reference proteome</keyword>
<evidence type="ECO:0000313" key="2">
    <source>
        <dbReference type="Proteomes" id="UP000326380"/>
    </source>
</evidence>
<comment type="caution">
    <text evidence="1">The sequence shown here is derived from an EMBL/GenBank/DDBJ whole genome shotgun (WGS) entry which is preliminary data.</text>
</comment>
<organism evidence="1 2">
    <name type="scientific">Hymenobacter busanensis</name>
    <dbReference type="NCBI Taxonomy" id="2607656"/>
    <lineage>
        <taxon>Bacteria</taxon>
        <taxon>Pseudomonadati</taxon>
        <taxon>Bacteroidota</taxon>
        <taxon>Cytophagia</taxon>
        <taxon>Cytophagales</taxon>
        <taxon>Hymenobacteraceae</taxon>
        <taxon>Hymenobacter</taxon>
    </lineage>
</organism>
<dbReference type="AlphaFoldDB" id="A0A7L4ZVH3"/>
<evidence type="ECO:0000313" key="1">
    <source>
        <dbReference type="EMBL" id="KAA9332464.1"/>
    </source>
</evidence>
<dbReference type="Proteomes" id="UP000326380">
    <property type="component" value="Unassembled WGS sequence"/>
</dbReference>
<protein>
    <submittedName>
        <fullName evidence="1">Uncharacterized protein</fullName>
    </submittedName>
</protein>
<gene>
    <name evidence="1" type="ORF">F0P96_13415</name>
</gene>
<reference evidence="1 2" key="1">
    <citation type="submission" date="2019-09" db="EMBL/GenBank/DDBJ databases">
        <title>Genome sequence of Hymenobacter sp. M3.</title>
        <authorList>
            <person name="Srinivasan S."/>
        </authorList>
    </citation>
    <scope>NUCLEOTIDE SEQUENCE [LARGE SCALE GENOMIC DNA]</scope>
    <source>
        <strain evidence="1 2">M3</strain>
    </source>
</reference>
<proteinExistence type="predicted"/>
<accession>A0A7L4ZVH3</accession>
<dbReference type="RefSeq" id="WP_151079405.1">
    <property type="nucleotide sequence ID" value="NZ_CP047647.1"/>
</dbReference>
<name>A0A7L4ZVH3_9BACT</name>
<sequence length="225" mass="24465">MIFLSALLVAPLLCADPVTDRVFKPELLPAKAARPMAFVPAGWMLERQAAGDLNADKRPDQVLLLVERPSAAPDAKRERAVVVLLAEPTGQFRRVGAAGAVLPCVGCDETAAGTDGVPELAISKGQVSLRHIAGNAQTTDRTLRFRYESTADRVRLVGEDHIRSSRQVLDTTVRHTDFLTGQQQTERIYADPKAQGSTRQLTSRSTATVPTAPRYLEDLNLNTLL</sequence>